<evidence type="ECO:0000313" key="2">
    <source>
        <dbReference type="EMBL" id="MBL7630713.1"/>
    </source>
</evidence>
<organism evidence="2 3">
    <name type="scientific">Frankia nepalensis</name>
    <dbReference type="NCBI Taxonomy" id="1836974"/>
    <lineage>
        <taxon>Bacteria</taxon>
        <taxon>Bacillati</taxon>
        <taxon>Actinomycetota</taxon>
        <taxon>Actinomycetes</taxon>
        <taxon>Frankiales</taxon>
        <taxon>Frankiaceae</taxon>
        <taxon>Frankia</taxon>
    </lineage>
</organism>
<sequence>MSSGLVCPYCYLRFREKAIKFRCSGRPGPAQQACASRRDERLASRMGFAGLLPPAFEADGRRLSAVHPDCGAETNYRLCPECHSRLPVHFGKIDSRLIALVGAKESGKTVFMTVLLHELMNTVGVRFDAAVLGADDETRDSFRRRYEAPLYENRQLAAPTQRATAQASRRPLVFTFSVRSNGGLRTRQERTVLSFFDTAGEDLNTAESIEQNVRYLASADGIILLLDPLTMRGTRDQIDVDAPRPAEQGLDSPVNVLGRITELLQLALKVKPTKMIPTPIAVAFSKMDALRGGLVENGPLRRPTPNGDRFDTQDSAEVHDYVRALLDEWEGAAIDQTLRHNYARYRYFGLSALGAPPTADRRVATGVVQPYRVADPFLWLLSEFGAIPRTKPSKP</sequence>
<dbReference type="EMBL" id="JAEACQ010000253">
    <property type="protein sequence ID" value="MBL7630713.1"/>
    <property type="molecule type" value="Genomic_DNA"/>
</dbReference>
<comment type="caution">
    <text evidence="2">The sequence shown here is derived from an EMBL/GenBank/DDBJ whole genome shotgun (WGS) entry which is preliminary data.</text>
</comment>
<reference evidence="2" key="1">
    <citation type="submission" date="2020-12" db="EMBL/GenBank/DDBJ databases">
        <title>Genomic characterization of non-nitrogen-fixing Frankia strains.</title>
        <authorList>
            <person name="Carlos-Shanley C."/>
            <person name="Guerra T."/>
            <person name="Hahn D."/>
        </authorList>
    </citation>
    <scope>NUCLEOTIDE SEQUENCE</scope>
    <source>
        <strain evidence="2">CN6</strain>
    </source>
</reference>
<dbReference type="InterPro" id="IPR045528">
    <property type="entry name" value="DO-GTPase2"/>
</dbReference>
<accession>A0A937RQC1</accession>
<feature type="domain" description="Double-GTPase 2" evidence="1">
    <location>
        <begin position="96"/>
        <end position="258"/>
    </location>
</feature>
<dbReference type="SUPFAM" id="SSF52540">
    <property type="entry name" value="P-loop containing nucleoside triphosphate hydrolases"/>
    <property type="match status" value="1"/>
</dbReference>
<protein>
    <recommendedName>
        <fullName evidence="1">Double-GTPase 2 domain-containing protein</fullName>
    </recommendedName>
</protein>
<keyword evidence="3" id="KW-1185">Reference proteome</keyword>
<gene>
    <name evidence="2" type="ORF">I7412_26855</name>
</gene>
<dbReference type="Pfam" id="PF19993">
    <property type="entry name" value="DO-GTPase2"/>
    <property type="match status" value="1"/>
</dbReference>
<dbReference type="RefSeq" id="WP_203004926.1">
    <property type="nucleotide sequence ID" value="NZ_JADWYU010000165.1"/>
</dbReference>
<name>A0A937RQC1_9ACTN</name>
<dbReference type="Proteomes" id="UP000604475">
    <property type="component" value="Unassembled WGS sequence"/>
</dbReference>
<proteinExistence type="predicted"/>
<dbReference type="InterPro" id="IPR027417">
    <property type="entry name" value="P-loop_NTPase"/>
</dbReference>
<dbReference type="AlphaFoldDB" id="A0A937RQC1"/>
<evidence type="ECO:0000313" key="3">
    <source>
        <dbReference type="Proteomes" id="UP000604475"/>
    </source>
</evidence>
<evidence type="ECO:0000259" key="1">
    <source>
        <dbReference type="Pfam" id="PF19993"/>
    </source>
</evidence>